<dbReference type="Gene3D" id="3.40.50.2300">
    <property type="match status" value="1"/>
</dbReference>
<dbReference type="InterPro" id="IPR005467">
    <property type="entry name" value="His_kinase_dom"/>
</dbReference>
<dbReference type="Pfam" id="PF00072">
    <property type="entry name" value="Response_reg"/>
    <property type="match status" value="1"/>
</dbReference>
<dbReference type="InterPro" id="IPR035965">
    <property type="entry name" value="PAS-like_dom_sf"/>
</dbReference>
<evidence type="ECO:0000256" key="6">
    <source>
        <dbReference type="ARBA" id="ARBA00022777"/>
    </source>
</evidence>
<dbReference type="Gene3D" id="3.30.565.10">
    <property type="entry name" value="Histidine kinase-like ATPase, C-terminal domain"/>
    <property type="match status" value="2"/>
</dbReference>
<feature type="domain" description="PAC" evidence="13">
    <location>
        <begin position="966"/>
        <end position="1018"/>
    </location>
</feature>
<dbReference type="InterPro" id="IPR011006">
    <property type="entry name" value="CheY-like_superfamily"/>
</dbReference>
<dbReference type="SUPFAM" id="SSF55785">
    <property type="entry name" value="PYP-like sensor domain (PAS domain)"/>
    <property type="match status" value="2"/>
</dbReference>
<evidence type="ECO:0000256" key="8">
    <source>
        <dbReference type="ARBA" id="ARBA00023012"/>
    </source>
</evidence>
<sequence>MQDLASSHSFISGGGEMGALIRSMDWSKTPLGPVEDWPQSLKTTVSLCLSSTFPILIAWGPELIQIYNDSYRPICGAKHPESMGQNFKICWETALPVVGGAFDRGLAGEGTYIKDQQMLLDRYGYLEEAFMTFSFAPIRDESGNVGGIFHPITETTEQILSARRTQVLRDVAVHIGKARTNSEVVRELTTIHPSLTYDLPFIQLYELDSKTGLATLQMSSGTSQGALEFPQIDTQTSDETHWPFDLVLESQDFVLVSNLEERFGSFESGPFEQPPHTAFIFPIQIAGQEKPYGFMVAGVSRGRALDQEYQNFFELLSNAISTAFSSVDAYQQQQKRAQQLAEIDKAKTAFFSNVSHEFRTPLTLLLGPLEEQIEKSRNTLTMQDIESMHRNALRLLKLVNNLLDFSRVEAGRVKASFEKVDLGEVTEDLASTFRSVMESAGLELQVRRPAEAMPVYVDRDMWEKIVLNLLSNAFKYTLQGRVTVSVFEKDGQAVVQVADTGVGIEEKELPHMFERFHRVENSQGRTHEGTGIGLSLVYELVNLHHGQIQIASVFGEGTTFMVSIPTGKDHLSIEQLSEGKNLPKVVSQKQTFILEAMSLLGTQNAAEQSWESTSASDQIQDEPFDNSQIEPIAVQKHIHVLIVDDNADMRQYLQRMLSPYFSLDLATNGQEAIDKIEIRTPDLIVSDIMMPVMDGREMLQQIRLRSGYQIPVILLSARAGQESRLEGMDWGADDYLVKPFSAKELLTKVSALIKIHQGRKKTEEELRSIFRQAPVAIGIFRGQDLIIEVANTMLLNYWNKTSEQVIGLPYLSAFTEISDDGFETMVREVLQSGIGRVVDQWPVEIKRADTLEKLYITLALEPLQEHNGIVTKVMMVASNVTELSTALEQIRESEQRFRLLANSMPLLVWSLDTESNNHFYNAFAHTYFGHLEQSLTQYMLLDLVHPDEKEESMMHWKYSLQTGKDFIYEHRYQRYDGEYRWHLTRGTALRGRHGQMDSWIMTSTDIHDQKTVEEILEDRVAIRTFELKNINEQLIKTNAELEQFAYIASHDLQEPLRKIQVFTKLIRKRLSLEDEESQVYADRVIASANRMSQLVNDILKYSKIAHIELTFEQTDLNTIVQEVLADFELLIVEKEAVVSVDPLPVIDAVPLQMNQLFYNLLGNALKFTRQKPTVEIQYHYIAEEDAEAYGFLQTDIAYAHIVLIDNGIGFDSEHAERIFTIFQRLNPDGGFEGNGIGLTICKRIVENHNGYIKASGVENEGAVFEIFLPITQTSILSGI</sequence>
<evidence type="ECO:0000259" key="13">
    <source>
        <dbReference type="PROSITE" id="PS50113"/>
    </source>
</evidence>
<dbReference type="InterPro" id="IPR013655">
    <property type="entry name" value="PAS_fold_3"/>
</dbReference>
<organism evidence="14 15">
    <name type="scientific">Xanthocytophaga flava</name>
    <dbReference type="NCBI Taxonomy" id="3048013"/>
    <lineage>
        <taxon>Bacteria</taxon>
        <taxon>Pseudomonadati</taxon>
        <taxon>Bacteroidota</taxon>
        <taxon>Cytophagia</taxon>
        <taxon>Cytophagales</taxon>
        <taxon>Rhodocytophagaceae</taxon>
        <taxon>Xanthocytophaga</taxon>
    </lineage>
</organism>
<dbReference type="Gene3D" id="3.30.450.20">
    <property type="entry name" value="PAS domain"/>
    <property type="match status" value="3"/>
</dbReference>
<dbReference type="CDD" id="cd00130">
    <property type="entry name" value="PAS"/>
    <property type="match status" value="1"/>
</dbReference>
<keyword evidence="6" id="KW-0418">Kinase</keyword>
<keyword evidence="4" id="KW-0808">Transferase</keyword>
<dbReference type="PROSITE" id="PS50113">
    <property type="entry name" value="PAC"/>
    <property type="match status" value="1"/>
</dbReference>
<dbReference type="GO" id="GO:0000155">
    <property type="term" value="F:phosphorelay sensor kinase activity"/>
    <property type="evidence" value="ECO:0007669"/>
    <property type="project" value="InterPro"/>
</dbReference>
<dbReference type="PANTHER" id="PTHR43547:SF2">
    <property type="entry name" value="HYBRID SIGNAL TRANSDUCTION HISTIDINE KINASE C"/>
    <property type="match status" value="1"/>
</dbReference>
<dbReference type="InterPro" id="IPR001789">
    <property type="entry name" value="Sig_transdc_resp-reg_receiver"/>
</dbReference>
<feature type="domain" description="Histidine kinase" evidence="10">
    <location>
        <begin position="353"/>
        <end position="568"/>
    </location>
</feature>
<evidence type="ECO:0000259" key="12">
    <source>
        <dbReference type="PROSITE" id="PS50112"/>
    </source>
</evidence>
<dbReference type="PRINTS" id="PR00344">
    <property type="entry name" value="BCTRLSENSOR"/>
</dbReference>
<keyword evidence="7 14" id="KW-0067">ATP-binding</keyword>
<accession>A0AAE3QSH8</accession>
<dbReference type="EC" id="2.7.13.3" evidence="2"/>
<reference evidence="14" key="1">
    <citation type="submission" date="2023-05" db="EMBL/GenBank/DDBJ databases">
        <authorList>
            <person name="Zhang X."/>
        </authorList>
    </citation>
    <scope>NUCLEOTIDE SEQUENCE</scope>
    <source>
        <strain evidence="14">YF14B1</strain>
    </source>
</reference>
<evidence type="ECO:0000256" key="1">
    <source>
        <dbReference type="ARBA" id="ARBA00000085"/>
    </source>
</evidence>
<dbReference type="Gene3D" id="1.10.287.130">
    <property type="match status" value="2"/>
</dbReference>
<dbReference type="PROSITE" id="PS50110">
    <property type="entry name" value="RESPONSE_REGULATORY"/>
    <property type="match status" value="1"/>
</dbReference>
<dbReference type="FunFam" id="1.10.287.130:FF:000045">
    <property type="entry name" value="Two-component system sensor histidine kinase/response regulator"/>
    <property type="match status" value="1"/>
</dbReference>
<dbReference type="PROSITE" id="PS50109">
    <property type="entry name" value="HIS_KIN"/>
    <property type="match status" value="2"/>
</dbReference>
<dbReference type="PANTHER" id="PTHR43547">
    <property type="entry name" value="TWO-COMPONENT HISTIDINE KINASE"/>
    <property type="match status" value="1"/>
</dbReference>
<dbReference type="CDD" id="cd00082">
    <property type="entry name" value="HisKA"/>
    <property type="match status" value="2"/>
</dbReference>
<evidence type="ECO:0000259" key="10">
    <source>
        <dbReference type="PROSITE" id="PS50109"/>
    </source>
</evidence>
<dbReference type="InterPro" id="IPR036890">
    <property type="entry name" value="HATPase_C_sf"/>
</dbReference>
<keyword evidence="3 9" id="KW-0597">Phosphoprotein</keyword>
<feature type="modified residue" description="4-aspartylphosphate" evidence="9">
    <location>
        <position position="687"/>
    </location>
</feature>
<dbReference type="Pfam" id="PF08447">
    <property type="entry name" value="PAS_3"/>
    <property type="match status" value="1"/>
</dbReference>
<keyword evidence="8" id="KW-0902">Two-component regulatory system</keyword>
<dbReference type="AlphaFoldDB" id="A0AAE3QSH8"/>
<evidence type="ECO:0000256" key="9">
    <source>
        <dbReference type="PROSITE-ProRule" id="PRU00169"/>
    </source>
</evidence>
<dbReference type="Pfam" id="PF00512">
    <property type="entry name" value="HisKA"/>
    <property type="match status" value="2"/>
</dbReference>
<gene>
    <name evidence="14" type="ORF">QNI16_29205</name>
</gene>
<keyword evidence="5" id="KW-0547">Nucleotide-binding</keyword>
<dbReference type="SMART" id="SM00086">
    <property type="entry name" value="PAC"/>
    <property type="match status" value="2"/>
</dbReference>
<dbReference type="CDD" id="cd17574">
    <property type="entry name" value="REC_OmpR"/>
    <property type="match status" value="1"/>
</dbReference>
<dbReference type="SUPFAM" id="SSF55781">
    <property type="entry name" value="GAF domain-like"/>
    <property type="match status" value="1"/>
</dbReference>
<evidence type="ECO:0000256" key="3">
    <source>
        <dbReference type="ARBA" id="ARBA00022553"/>
    </source>
</evidence>
<dbReference type="EMBL" id="JASJOS010000015">
    <property type="protein sequence ID" value="MDJ1484612.1"/>
    <property type="molecule type" value="Genomic_DNA"/>
</dbReference>
<proteinExistence type="predicted"/>
<dbReference type="SMART" id="SM00387">
    <property type="entry name" value="HATPase_c"/>
    <property type="match status" value="2"/>
</dbReference>
<dbReference type="SUPFAM" id="SSF55874">
    <property type="entry name" value="ATPase domain of HSP90 chaperone/DNA topoisomerase II/histidine kinase"/>
    <property type="match status" value="2"/>
</dbReference>
<dbReference type="InterPro" id="IPR003661">
    <property type="entry name" value="HisK_dim/P_dom"/>
</dbReference>
<protein>
    <recommendedName>
        <fullName evidence="2">histidine kinase</fullName>
        <ecNumber evidence="2">2.7.13.3</ecNumber>
    </recommendedName>
</protein>
<feature type="domain" description="Response regulatory" evidence="11">
    <location>
        <begin position="639"/>
        <end position="753"/>
    </location>
</feature>
<dbReference type="InterPro" id="IPR001610">
    <property type="entry name" value="PAC"/>
</dbReference>
<evidence type="ECO:0000259" key="11">
    <source>
        <dbReference type="PROSITE" id="PS50110"/>
    </source>
</evidence>
<dbReference type="GO" id="GO:0005524">
    <property type="term" value="F:ATP binding"/>
    <property type="evidence" value="ECO:0007669"/>
    <property type="project" value="UniProtKB-KW"/>
</dbReference>
<dbReference type="Pfam" id="PF02518">
    <property type="entry name" value="HATPase_c"/>
    <property type="match status" value="2"/>
</dbReference>
<comment type="caution">
    <text evidence="14">The sequence shown here is derived from an EMBL/GenBank/DDBJ whole genome shotgun (WGS) entry which is preliminary data.</text>
</comment>
<evidence type="ECO:0000313" key="14">
    <source>
        <dbReference type="EMBL" id="MDJ1484612.1"/>
    </source>
</evidence>
<dbReference type="NCBIfam" id="TIGR00229">
    <property type="entry name" value="sensory_box"/>
    <property type="match status" value="1"/>
</dbReference>
<dbReference type="Proteomes" id="UP001241110">
    <property type="component" value="Unassembled WGS sequence"/>
</dbReference>
<evidence type="ECO:0000256" key="7">
    <source>
        <dbReference type="ARBA" id="ARBA00022840"/>
    </source>
</evidence>
<dbReference type="InterPro" id="IPR004358">
    <property type="entry name" value="Sig_transdc_His_kin-like_C"/>
</dbReference>
<dbReference type="FunFam" id="3.30.565.10:FF:000037">
    <property type="entry name" value="Hybrid sensor histidine kinase/response regulator"/>
    <property type="match status" value="1"/>
</dbReference>
<dbReference type="PROSITE" id="PS50112">
    <property type="entry name" value="PAS"/>
    <property type="match status" value="1"/>
</dbReference>
<dbReference type="InterPro" id="IPR000700">
    <property type="entry name" value="PAS-assoc_C"/>
</dbReference>
<dbReference type="InterPro" id="IPR000014">
    <property type="entry name" value="PAS"/>
</dbReference>
<dbReference type="SMART" id="SM00091">
    <property type="entry name" value="PAS"/>
    <property type="match status" value="2"/>
</dbReference>
<evidence type="ECO:0000313" key="15">
    <source>
        <dbReference type="Proteomes" id="UP001241110"/>
    </source>
</evidence>
<dbReference type="SMART" id="SM00388">
    <property type="entry name" value="HisKA"/>
    <property type="match status" value="2"/>
</dbReference>
<dbReference type="RefSeq" id="WP_313986171.1">
    <property type="nucleotide sequence ID" value="NZ_JASJOS010000015.1"/>
</dbReference>
<dbReference type="InterPro" id="IPR036097">
    <property type="entry name" value="HisK_dim/P_sf"/>
</dbReference>
<evidence type="ECO:0000256" key="5">
    <source>
        <dbReference type="ARBA" id="ARBA00022741"/>
    </source>
</evidence>
<comment type="catalytic activity">
    <reaction evidence="1">
        <text>ATP + protein L-histidine = ADP + protein N-phospho-L-histidine.</text>
        <dbReference type="EC" id="2.7.13.3"/>
    </reaction>
</comment>
<dbReference type="SUPFAM" id="SSF47384">
    <property type="entry name" value="Homodimeric domain of signal transducing histidine kinase"/>
    <property type="match status" value="2"/>
</dbReference>
<feature type="domain" description="PAS" evidence="12">
    <location>
        <begin position="893"/>
        <end position="963"/>
    </location>
</feature>
<evidence type="ECO:0000256" key="4">
    <source>
        <dbReference type="ARBA" id="ARBA00022679"/>
    </source>
</evidence>
<dbReference type="InterPro" id="IPR003594">
    <property type="entry name" value="HATPase_dom"/>
</dbReference>
<evidence type="ECO:0000256" key="2">
    <source>
        <dbReference type="ARBA" id="ARBA00012438"/>
    </source>
</evidence>
<name>A0AAE3QSH8_9BACT</name>
<feature type="domain" description="Histidine kinase" evidence="10">
    <location>
        <begin position="1047"/>
        <end position="1272"/>
    </location>
</feature>
<dbReference type="SMART" id="SM00448">
    <property type="entry name" value="REC"/>
    <property type="match status" value="1"/>
</dbReference>
<dbReference type="SUPFAM" id="SSF52172">
    <property type="entry name" value="CheY-like"/>
    <property type="match status" value="1"/>
</dbReference>